<dbReference type="PANTHER" id="PTHR47926:SF491">
    <property type="entry name" value="(WILD MALAYSIAN BANANA) HYPOTHETICAL PROTEIN"/>
    <property type="match status" value="1"/>
</dbReference>
<evidence type="ECO:0000313" key="3">
    <source>
        <dbReference type="EMBL" id="KAK3007554.1"/>
    </source>
</evidence>
<dbReference type="FunFam" id="1.25.40.10:FF:000344">
    <property type="entry name" value="Pentatricopeptide repeat-containing protein"/>
    <property type="match status" value="1"/>
</dbReference>
<dbReference type="InterPro" id="IPR011990">
    <property type="entry name" value="TPR-like_helical_dom_sf"/>
</dbReference>
<feature type="repeat" description="PPR" evidence="2">
    <location>
        <begin position="312"/>
        <end position="346"/>
    </location>
</feature>
<accession>A0AA88VHS4</accession>
<dbReference type="GO" id="GO:0009451">
    <property type="term" value="P:RNA modification"/>
    <property type="evidence" value="ECO:0007669"/>
    <property type="project" value="InterPro"/>
</dbReference>
<keyword evidence="4" id="KW-1185">Reference proteome</keyword>
<feature type="repeat" description="PPR" evidence="2">
    <location>
        <begin position="125"/>
        <end position="155"/>
    </location>
</feature>
<dbReference type="Pfam" id="PF20431">
    <property type="entry name" value="E_motif"/>
    <property type="match status" value="1"/>
</dbReference>
<dbReference type="GO" id="GO:0003723">
    <property type="term" value="F:RNA binding"/>
    <property type="evidence" value="ECO:0007669"/>
    <property type="project" value="InterPro"/>
</dbReference>
<evidence type="ECO:0008006" key="5">
    <source>
        <dbReference type="Google" id="ProtNLM"/>
    </source>
</evidence>
<dbReference type="InterPro" id="IPR002885">
    <property type="entry name" value="PPR_rpt"/>
</dbReference>
<organism evidence="3 4">
    <name type="scientific">Escallonia herrerae</name>
    <dbReference type="NCBI Taxonomy" id="1293975"/>
    <lineage>
        <taxon>Eukaryota</taxon>
        <taxon>Viridiplantae</taxon>
        <taxon>Streptophyta</taxon>
        <taxon>Embryophyta</taxon>
        <taxon>Tracheophyta</taxon>
        <taxon>Spermatophyta</taxon>
        <taxon>Magnoliopsida</taxon>
        <taxon>eudicotyledons</taxon>
        <taxon>Gunneridae</taxon>
        <taxon>Pentapetalae</taxon>
        <taxon>asterids</taxon>
        <taxon>campanulids</taxon>
        <taxon>Escalloniales</taxon>
        <taxon>Escalloniaceae</taxon>
        <taxon>Escallonia</taxon>
    </lineage>
</organism>
<feature type="repeat" description="PPR" evidence="2">
    <location>
        <begin position="156"/>
        <end position="190"/>
    </location>
</feature>
<protein>
    <recommendedName>
        <fullName evidence="5">Pentatricopeptide repeat-containing protein</fullName>
    </recommendedName>
</protein>
<keyword evidence="1" id="KW-0677">Repeat</keyword>
<proteinExistence type="predicted"/>
<evidence type="ECO:0000256" key="1">
    <source>
        <dbReference type="ARBA" id="ARBA00022737"/>
    </source>
</evidence>
<sequence length="529" mass="59597">MRVHKWPKDLKPILSACKAASSIDKVHALMLTASYIRIGDIDITHKVFDKSPKRGVDAWNAFIVHYSRQIRPVEVISLYQKMSLEEVRPDSSTFTIALKACAVLLNLEMGEEIWRRAVECGYGDDVFVASSVLNLYAKCGKMDEAVDVFEKMRRRDLVSWTTMITGFARSGRASEAVDVFRQMQKVGMEGDRIVMLGLIQACASIGDTRMGLSVHGCIIRRDLLMDVALQTNLVYMYAKNGSLELASCVFRKMHRKSGVSWSALISGYTQNSVAEDALELFIEMQCFGFKPDLVSLMGAVLACLPSRMSSRDSISWNAMISGYGIHGHGKEALSLFHRMKETNLKPDHTTFASLLSALSHSGLVEEGRYWFDLMITEFMIKPHEKHYACMIDLLARAGRVEEAWDLIDTMTYEPGIAVWVTLLSAEKVLELNPDNPGIYALVSNFCAAARKWDEVAGIRNSMKKTGMKKVPGYSVIEVNRTFHAFLMEDKNHRHNEQIVEILEKLEHEMSAVTLNPKTEFVLNDLKEEV</sequence>
<gene>
    <name evidence="3" type="ORF">RJ639_014559</name>
</gene>
<dbReference type="Pfam" id="PF01535">
    <property type="entry name" value="PPR"/>
    <property type="match status" value="5"/>
</dbReference>
<dbReference type="InterPro" id="IPR046848">
    <property type="entry name" value="E_motif"/>
</dbReference>
<dbReference type="EMBL" id="JAVXUP010001849">
    <property type="protein sequence ID" value="KAK3007554.1"/>
    <property type="molecule type" value="Genomic_DNA"/>
</dbReference>
<dbReference type="Proteomes" id="UP001188597">
    <property type="component" value="Unassembled WGS sequence"/>
</dbReference>
<dbReference type="InterPro" id="IPR046960">
    <property type="entry name" value="PPR_At4g14850-like_plant"/>
</dbReference>
<comment type="caution">
    <text evidence="3">The sequence shown here is derived from an EMBL/GenBank/DDBJ whole genome shotgun (WGS) entry which is preliminary data.</text>
</comment>
<evidence type="ECO:0000313" key="4">
    <source>
        <dbReference type="Proteomes" id="UP001188597"/>
    </source>
</evidence>
<reference evidence="3" key="1">
    <citation type="submission" date="2022-12" db="EMBL/GenBank/DDBJ databases">
        <title>Draft genome assemblies for two species of Escallonia (Escalloniales).</title>
        <authorList>
            <person name="Chanderbali A."/>
            <person name="Dervinis C."/>
            <person name="Anghel I."/>
            <person name="Soltis D."/>
            <person name="Soltis P."/>
            <person name="Zapata F."/>
        </authorList>
    </citation>
    <scope>NUCLEOTIDE SEQUENCE</scope>
    <source>
        <strain evidence="3">UCBG64.0493</strain>
        <tissue evidence="3">Leaf</tissue>
    </source>
</reference>
<dbReference type="AlphaFoldDB" id="A0AA88VHS4"/>
<evidence type="ECO:0000256" key="2">
    <source>
        <dbReference type="PROSITE-ProRule" id="PRU00708"/>
    </source>
</evidence>
<dbReference type="FunFam" id="1.25.40.10:FF:000090">
    <property type="entry name" value="Pentatricopeptide repeat-containing protein, chloroplastic"/>
    <property type="match status" value="1"/>
</dbReference>
<feature type="repeat" description="PPR" evidence="2">
    <location>
        <begin position="257"/>
        <end position="291"/>
    </location>
</feature>
<dbReference type="PROSITE" id="PS51375">
    <property type="entry name" value="PPR"/>
    <property type="match status" value="4"/>
</dbReference>
<dbReference type="NCBIfam" id="TIGR00756">
    <property type="entry name" value="PPR"/>
    <property type="match status" value="6"/>
</dbReference>
<name>A0AA88VHS4_9ASTE</name>
<dbReference type="Gene3D" id="1.25.40.10">
    <property type="entry name" value="Tetratricopeptide repeat domain"/>
    <property type="match status" value="4"/>
</dbReference>
<dbReference type="Pfam" id="PF13041">
    <property type="entry name" value="PPR_2"/>
    <property type="match status" value="2"/>
</dbReference>
<dbReference type="PANTHER" id="PTHR47926">
    <property type="entry name" value="PENTATRICOPEPTIDE REPEAT-CONTAINING PROTEIN"/>
    <property type="match status" value="1"/>
</dbReference>